<name>A0AAV6KCD9_9ERIC</name>
<sequence length="105" mass="11469">MNRMINGFRAQCNGRDAALLSGCEWRAGGVTRRLQMESGRFNLLKVAATREELLRKDDGCTILHAAIMGEHYSLAMEIVESFPNLAGALDKNGNTALNMLASKQG</sequence>
<dbReference type="AlphaFoldDB" id="A0AAV6KCD9"/>
<dbReference type="InterPro" id="IPR036770">
    <property type="entry name" value="Ankyrin_rpt-contain_sf"/>
</dbReference>
<dbReference type="Proteomes" id="UP000823749">
    <property type="component" value="Chromosome 5"/>
</dbReference>
<comment type="caution">
    <text evidence="1">The sequence shown here is derived from an EMBL/GenBank/DDBJ whole genome shotgun (WGS) entry which is preliminary data.</text>
</comment>
<keyword evidence="2" id="KW-1185">Reference proteome</keyword>
<protein>
    <recommendedName>
        <fullName evidence="3">Ankyrin repeat protein</fullName>
    </recommendedName>
</protein>
<dbReference type="EMBL" id="JACTNZ010000005">
    <property type="protein sequence ID" value="KAG5550153.1"/>
    <property type="molecule type" value="Genomic_DNA"/>
</dbReference>
<proteinExistence type="predicted"/>
<evidence type="ECO:0008006" key="3">
    <source>
        <dbReference type="Google" id="ProtNLM"/>
    </source>
</evidence>
<accession>A0AAV6KCD9</accession>
<dbReference type="Gene3D" id="1.25.40.20">
    <property type="entry name" value="Ankyrin repeat-containing domain"/>
    <property type="match status" value="1"/>
</dbReference>
<organism evidence="1 2">
    <name type="scientific">Rhododendron griersonianum</name>
    <dbReference type="NCBI Taxonomy" id="479676"/>
    <lineage>
        <taxon>Eukaryota</taxon>
        <taxon>Viridiplantae</taxon>
        <taxon>Streptophyta</taxon>
        <taxon>Embryophyta</taxon>
        <taxon>Tracheophyta</taxon>
        <taxon>Spermatophyta</taxon>
        <taxon>Magnoliopsida</taxon>
        <taxon>eudicotyledons</taxon>
        <taxon>Gunneridae</taxon>
        <taxon>Pentapetalae</taxon>
        <taxon>asterids</taxon>
        <taxon>Ericales</taxon>
        <taxon>Ericaceae</taxon>
        <taxon>Ericoideae</taxon>
        <taxon>Rhodoreae</taxon>
        <taxon>Rhododendron</taxon>
    </lineage>
</organism>
<gene>
    <name evidence="1" type="ORF">RHGRI_015192</name>
</gene>
<reference evidence="1" key="1">
    <citation type="submission" date="2020-08" db="EMBL/GenBank/DDBJ databases">
        <title>Plant Genome Project.</title>
        <authorList>
            <person name="Zhang R.-G."/>
        </authorList>
    </citation>
    <scope>NUCLEOTIDE SEQUENCE</scope>
    <source>
        <strain evidence="1">WSP0</strain>
        <tissue evidence="1">Leaf</tissue>
    </source>
</reference>
<evidence type="ECO:0000313" key="2">
    <source>
        <dbReference type="Proteomes" id="UP000823749"/>
    </source>
</evidence>
<evidence type="ECO:0000313" key="1">
    <source>
        <dbReference type="EMBL" id="KAG5550153.1"/>
    </source>
</evidence>